<evidence type="ECO:0000313" key="1">
    <source>
        <dbReference type="EMBL" id="POM81788.1"/>
    </source>
</evidence>
<proteinExistence type="predicted"/>
<reference evidence="1 2" key="1">
    <citation type="journal article" date="2017" name="Genome Biol. Evol.">
        <title>Phytophthora megakarya and P. palmivora, closely related causal agents of cacao black pod rot, underwent increases in genome sizes and gene numbers by different mechanisms.</title>
        <authorList>
            <person name="Ali S.S."/>
            <person name="Shao J."/>
            <person name="Lary D.J."/>
            <person name="Kronmiller B."/>
            <person name="Shen D."/>
            <person name="Strem M.D."/>
            <person name="Amoako-Attah I."/>
            <person name="Akrofi A.Y."/>
            <person name="Begoude B.A."/>
            <person name="Ten Hoopen G.M."/>
            <person name="Coulibaly K."/>
            <person name="Kebe B.I."/>
            <person name="Melnick R.L."/>
            <person name="Guiltinan M.J."/>
            <person name="Tyler B.M."/>
            <person name="Meinhardt L.W."/>
            <person name="Bailey B.A."/>
        </authorList>
    </citation>
    <scope>NUCLEOTIDE SEQUENCE [LARGE SCALE GENOMIC DNA]</scope>
    <source>
        <strain evidence="2">sbr112.9</strain>
    </source>
</reference>
<gene>
    <name evidence="1" type="ORF">PHPALM_191</name>
</gene>
<name>A0A2P4YVF5_9STRA</name>
<accession>A0A2P4YVF5</accession>
<dbReference type="EMBL" id="NCKW01000017">
    <property type="protein sequence ID" value="POM81788.1"/>
    <property type="molecule type" value="Genomic_DNA"/>
</dbReference>
<organism evidence="1 2">
    <name type="scientific">Phytophthora palmivora</name>
    <dbReference type="NCBI Taxonomy" id="4796"/>
    <lineage>
        <taxon>Eukaryota</taxon>
        <taxon>Sar</taxon>
        <taxon>Stramenopiles</taxon>
        <taxon>Oomycota</taxon>
        <taxon>Peronosporomycetes</taxon>
        <taxon>Peronosporales</taxon>
        <taxon>Peronosporaceae</taxon>
        <taxon>Phytophthora</taxon>
    </lineage>
</organism>
<dbReference type="AlphaFoldDB" id="A0A2P4YVF5"/>
<keyword evidence="2" id="KW-1185">Reference proteome</keyword>
<sequence>MTGVRCALQGANMTAKWWFEALLYIVDVTNLPPMARKSVSDDIFGLYQIPGAVVTITEKVFMTATIITRRSQFFSDDIPTPIRRPLLLVLFLLEQPACTTVPTPRMTLQRPNDNTLHFQAFFLSSTSHISLPIVDGAKRLVCILVWFPPNCPYILQPMGATVFSPFKTTLKIYSTNFCLPLEKELWTSGHE</sequence>
<evidence type="ECO:0000313" key="2">
    <source>
        <dbReference type="Proteomes" id="UP000237271"/>
    </source>
</evidence>
<dbReference type="Proteomes" id="UP000237271">
    <property type="component" value="Unassembled WGS sequence"/>
</dbReference>
<dbReference type="OrthoDB" id="4327074at2759"/>
<comment type="caution">
    <text evidence="1">The sequence shown here is derived from an EMBL/GenBank/DDBJ whole genome shotgun (WGS) entry which is preliminary data.</text>
</comment>
<protein>
    <submittedName>
        <fullName evidence="1">Uncharacterized protein</fullName>
    </submittedName>
</protein>